<evidence type="ECO:0000313" key="3">
    <source>
        <dbReference type="RefSeq" id="XP_004845574.1"/>
    </source>
</evidence>
<gene>
    <name evidence="3" type="primary">Tob2</name>
</gene>
<name>A0AAX6P784_HETGA</name>
<feature type="compositionally biased region" description="Basic and acidic residues" evidence="1">
    <location>
        <begin position="265"/>
        <end position="275"/>
    </location>
</feature>
<dbReference type="AlphaFoldDB" id="A0AAX6P784"/>
<proteinExistence type="predicted"/>
<keyword evidence="2" id="KW-1185">Reference proteome</keyword>
<reference evidence="3" key="1">
    <citation type="submission" date="2025-08" db="UniProtKB">
        <authorList>
            <consortium name="RefSeq"/>
        </authorList>
    </citation>
    <scope>IDENTIFICATION</scope>
</reference>
<feature type="region of interest" description="Disordered" evidence="1">
    <location>
        <begin position="209"/>
        <end position="332"/>
    </location>
</feature>
<evidence type="ECO:0000256" key="1">
    <source>
        <dbReference type="SAM" id="MobiDB-lite"/>
    </source>
</evidence>
<dbReference type="GeneID" id="101706460"/>
<accession>A0AAX6P784</accession>
<evidence type="ECO:0000313" key="2">
    <source>
        <dbReference type="Proteomes" id="UP000694906"/>
    </source>
</evidence>
<dbReference type="RefSeq" id="XP_004845574.1">
    <property type="nucleotide sequence ID" value="XM_004845517.3"/>
</dbReference>
<dbReference type="KEGG" id="hgl:101706460"/>
<dbReference type="Proteomes" id="UP000694906">
    <property type="component" value="Unplaced"/>
</dbReference>
<protein>
    <submittedName>
        <fullName evidence="3">Protein Tob2 isoform X1</fullName>
    </submittedName>
</protein>
<organism evidence="2 3">
    <name type="scientific">Heterocephalus glaber</name>
    <name type="common">Naked mole rat</name>
    <dbReference type="NCBI Taxonomy" id="10181"/>
    <lineage>
        <taxon>Eukaryota</taxon>
        <taxon>Metazoa</taxon>
        <taxon>Chordata</taxon>
        <taxon>Craniata</taxon>
        <taxon>Vertebrata</taxon>
        <taxon>Euteleostomi</taxon>
        <taxon>Mammalia</taxon>
        <taxon>Eutheria</taxon>
        <taxon>Euarchontoglires</taxon>
        <taxon>Glires</taxon>
        <taxon>Rodentia</taxon>
        <taxon>Hystricomorpha</taxon>
        <taxon>Bathyergidae</taxon>
        <taxon>Heterocephalus</taxon>
    </lineage>
</organism>
<dbReference type="CTD" id="10766"/>
<sequence length="346" mass="37534">MGALFRAQTPSRLLVCSLPSSLAILCCCQRERVYIPTLPLLSALDKKVIKENKMQNPHNWKLSDLTTPRGLGGDRRAGTIWEEKGGWGKGLRKGRSKEGNDFRRKSPLGPRTSSLALHPSVTSSDTALLPPILCLTLSQKGRVTCMAKPRLEDLERPVSGLANLASPPRGPWGVQGRRPPLLPPSLAITRRNVACLLLPLTGVARRRKQTWASAEGPRSRGASALPALSRRGTRSRRRQVEEVASYLTPLTQEETLTGGAIAAETIRRPESEGRPRQRGLGEGPVLSAPSLNEEKNTAGPGLAAPGKKRKATFAQRSGPPWQEKPPRGGDSRLFRVQGCTLCISCP</sequence>
<feature type="region of interest" description="Disordered" evidence="1">
    <location>
        <begin position="85"/>
        <end position="117"/>
    </location>
</feature>